<evidence type="ECO:0000256" key="1">
    <source>
        <dbReference type="ARBA" id="ARBA00005750"/>
    </source>
</evidence>
<dbReference type="SUPFAM" id="SSF89550">
    <property type="entry name" value="PHP domain-like"/>
    <property type="match status" value="1"/>
</dbReference>
<name>A0AA37S8L2_9GAMM</name>
<dbReference type="PANTHER" id="PTHR39181">
    <property type="entry name" value="TYROSINE-PROTEIN PHOSPHATASE YWQE"/>
    <property type="match status" value="1"/>
</dbReference>
<evidence type="ECO:0000256" key="3">
    <source>
        <dbReference type="ARBA" id="ARBA00022801"/>
    </source>
</evidence>
<comment type="caution">
    <text evidence="5">The sequence shown here is derived from an EMBL/GenBank/DDBJ whole genome shotgun (WGS) entry which is preliminary data.</text>
</comment>
<dbReference type="RefSeq" id="WP_284378962.1">
    <property type="nucleotide sequence ID" value="NZ_BSNM01000003.1"/>
</dbReference>
<evidence type="ECO:0000256" key="2">
    <source>
        <dbReference type="ARBA" id="ARBA00013064"/>
    </source>
</evidence>
<dbReference type="Proteomes" id="UP001161389">
    <property type="component" value="Unassembled WGS sequence"/>
</dbReference>
<keyword evidence="3" id="KW-0378">Hydrolase</keyword>
<dbReference type="EMBL" id="BSNM01000003">
    <property type="protein sequence ID" value="GLQ30290.1"/>
    <property type="molecule type" value="Genomic_DNA"/>
</dbReference>
<evidence type="ECO:0000313" key="6">
    <source>
        <dbReference type="Proteomes" id="UP001161389"/>
    </source>
</evidence>
<comment type="catalytic activity">
    <reaction evidence="4">
        <text>O-phospho-L-tyrosyl-[protein] + H2O = L-tyrosyl-[protein] + phosphate</text>
        <dbReference type="Rhea" id="RHEA:10684"/>
        <dbReference type="Rhea" id="RHEA-COMP:10136"/>
        <dbReference type="Rhea" id="RHEA-COMP:20101"/>
        <dbReference type="ChEBI" id="CHEBI:15377"/>
        <dbReference type="ChEBI" id="CHEBI:43474"/>
        <dbReference type="ChEBI" id="CHEBI:46858"/>
        <dbReference type="ChEBI" id="CHEBI:61978"/>
        <dbReference type="EC" id="3.1.3.48"/>
    </reaction>
</comment>
<protein>
    <recommendedName>
        <fullName evidence="2">protein-tyrosine-phosphatase</fullName>
        <ecNumber evidence="2">3.1.3.48</ecNumber>
    </recommendedName>
</protein>
<gene>
    <name evidence="5" type="primary">cps4C</name>
    <name evidence="5" type="ORF">GCM10007876_07680</name>
</gene>
<reference evidence="5" key="1">
    <citation type="journal article" date="2014" name="Int. J. Syst. Evol. Microbiol.">
        <title>Complete genome sequence of Corynebacterium casei LMG S-19264T (=DSM 44701T), isolated from a smear-ripened cheese.</title>
        <authorList>
            <consortium name="US DOE Joint Genome Institute (JGI-PGF)"/>
            <person name="Walter F."/>
            <person name="Albersmeier A."/>
            <person name="Kalinowski J."/>
            <person name="Ruckert C."/>
        </authorList>
    </citation>
    <scope>NUCLEOTIDE SEQUENCE</scope>
    <source>
        <strain evidence="5">NBRC 110071</strain>
    </source>
</reference>
<dbReference type="PIRSF" id="PIRSF016557">
    <property type="entry name" value="Caps_synth_CpsB"/>
    <property type="match status" value="1"/>
</dbReference>
<dbReference type="EC" id="3.1.3.48" evidence="2"/>
<reference evidence="5" key="2">
    <citation type="submission" date="2023-01" db="EMBL/GenBank/DDBJ databases">
        <title>Draft genome sequence of Litoribrevibacter albus strain NBRC 110071.</title>
        <authorList>
            <person name="Sun Q."/>
            <person name="Mori K."/>
        </authorList>
    </citation>
    <scope>NUCLEOTIDE SEQUENCE</scope>
    <source>
        <strain evidence="5">NBRC 110071</strain>
    </source>
</reference>
<dbReference type="AlphaFoldDB" id="A0AA37S8L2"/>
<organism evidence="5 6">
    <name type="scientific">Litoribrevibacter albus</name>
    <dbReference type="NCBI Taxonomy" id="1473156"/>
    <lineage>
        <taxon>Bacteria</taxon>
        <taxon>Pseudomonadati</taxon>
        <taxon>Pseudomonadota</taxon>
        <taxon>Gammaproteobacteria</taxon>
        <taxon>Oceanospirillales</taxon>
        <taxon>Oceanospirillaceae</taxon>
        <taxon>Litoribrevibacter</taxon>
    </lineage>
</organism>
<dbReference type="GO" id="GO:0030145">
    <property type="term" value="F:manganese ion binding"/>
    <property type="evidence" value="ECO:0007669"/>
    <property type="project" value="InterPro"/>
</dbReference>
<proteinExistence type="inferred from homology"/>
<comment type="similarity">
    <text evidence="1">Belongs to the metallo-dependent hydrolases superfamily. CpsB/CapC family.</text>
</comment>
<evidence type="ECO:0000256" key="4">
    <source>
        <dbReference type="ARBA" id="ARBA00051722"/>
    </source>
</evidence>
<evidence type="ECO:0000313" key="5">
    <source>
        <dbReference type="EMBL" id="GLQ30290.1"/>
    </source>
</evidence>
<dbReference type="PANTHER" id="PTHR39181:SF1">
    <property type="entry name" value="TYROSINE-PROTEIN PHOSPHATASE YWQE"/>
    <property type="match status" value="1"/>
</dbReference>
<dbReference type="InterPro" id="IPR016667">
    <property type="entry name" value="Caps_polysacc_synth_CpsB/CapC"/>
</dbReference>
<dbReference type="GO" id="GO:0004725">
    <property type="term" value="F:protein tyrosine phosphatase activity"/>
    <property type="evidence" value="ECO:0007669"/>
    <property type="project" value="UniProtKB-EC"/>
</dbReference>
<sequence>MIDLHCHLLPGIDDGPSTLKEALELASQMAKGGVTHAVVTPHIHFGRWNNTPEIIQKALASLQSGIRDQNIPLTLSYSAEVRIDVDILSAISKGNIPFLGEFNGKNVLLLELPHENIPLGTEQIIQWLLKQNIIPMIAHPERNKDVIRRYEKLAPLVELGCLFQVTAGSLVGQFGRAAQEIAERMLLAGLVTILASDAHDTKRRPPNLFEGYDAAAVLVGEEEAITLVKETPLKIAASKFTVI</sequence>
<dbReference type="InterPro" id="IPR016195">
    <property type="entry name" value="Pol/histidinol_Pase-like"/>
</dbReference>
<accession>A0AA37S8L2</accession>
<dbReference type="Pfam" id="PF19567">
    <property type="entry name" value="CpsB_CapC"/>
    <property type="match status" value="1"/>
</dbReference>
<dbReference type="Gene3D" id="3.20.20.140">
    <property type="entry name" value="Metal-dependent hydrolases"/>
    <property type="match status" value="1"/>
</dbReference>
<keyword evidence="6" id="KW-1185">Reference proteome</keyword>